<feature type="domain" description="Adenine deaminase C-terminal" evidence="1">
    <location>
        <begin position="2"/>
        <end position="115"/>
    </location>
</feature>
<dbReference type="AlphaFoldDB" id="A0A645CYU1"/>
<name>A0A645CYU1_9ZZZZ</name>
<organism evidence="2">
    <name type="scientific">bioreactor metagenome</name>
    <dbReference type="NCBI Taxonomy" id="1076179"/>
    <lineage>
        <taxon>unclassified sequences</taxon>
        <taxon>metagenomes</taxon>
        <taxon>ecological metagenomes</taxon>
    </lineage>
</organism>
<dbReference type="Pfam" id="PF13382">
    <property type="entry name" value="Adenine_deam_C"/>
    <property type="match status" value="1"/>
</dbReference>
<keyword evidence="2" id="KW-0378">Hydrolase</keyword>
<gene>
    <name evidence="2" type="primary">ade_24</name>
    <name evidence="2" type="ORF">SDC9_129109</name>
</gene>
<accession>A0A645CYU1</accession>
<evidence type="ECO:0000259" key="1">
    <source>
        <dbReference type="Pfam" id="PF13382"/>
    </source>
</evidence>
<dbReference type="InterPro" id="IPR026912">
    <property type="entry name" value="Adenine_deam_C"/>
</dbReference>
<proteinExistence type="predicted"/>
<reference evidence="2" key="1">
    <citation type="submission" date="2019-08" db="EMBL/GenBank/DDBJ databases">
        <authorList>
            <person name="Kucharzyk K."/>
            <person name="Murdoch R.W."/>
            <person name="Higgins S."/>
            <person name="Loffler F."/>
        </authorList>
    </citation>
    <scope>NUCLEOTIDE SEQUENCE</scope>
</reference>
<dbReference type="EC" id="3.5.4.2" evidence="2"/>
<sequence>MRGAIASSIAHDAHNFTCAGMDDISMAAALRELSRIRGGIVIAEGEKILAEIELPVGGLMSLLDAGEGLKKLEALAAARDALGCTNPHAFMHLSFMSLSVIPELKLTDKGYFDITGGGEIPLFVR</sequence>
<evidence type="ECO:0000313" key="2">
    <source>
        <dbReference type="EMBL" id="MPM82051.1"/>
    </source>
</evidence>
<dbReference type="EMBL" id="VSSQ01031240">
    <property type="protein sequence ID" value="MPM82051.1"/>
    <property type="molecule type" value="Genomic_DNA"/>
</dbReference>
<dbReference type="GO" id="GO:0000034">
    <property type="term" value="F:adenine deaminase activity"/>
    <property type="evidence" value="ECO:0007669"/>
    <property type="project" value="UniProtKB-EC"/>
</dbReference>
<protein>
    <submittedName>
        <fullName evidence="2">Adenine deaminase</fullName>
        <ecNumber evidence="2">3.5.4.2</ecNumber>
    </submittedName>
</protein>
<comment type="caution">
    <text evidence="2">The sequence shown here is derived from an EMBL/GenBank/DDBJ whole genome shotgun (WGS) entry which is preliminary data.</text>
</comment>